<name>A0ABV0HD28_9NEIS</name>
<dbReference type="EMBL" id="JBDQQU010000385">
    <property type="protein sequence ID" value="MEO3957415.1"/>
    <property type="molecule type" value="Genomic_DNA"/>
</dbReference>
<keyword evidence="2" id="KW-1185">Reference proteome</keyword>
<gene>
    <name evidence="1" type="ORF">ABH309_23510</name>
</gene>
<reference evidence="1 2" key="1">
    <citation type="submission" date="2024-05" db="EMBL/GenBank/DDBJ databases">
        <authorList>
            <person name="De Oliveira J.P."/>
            <person name="Noriler S.A."/>
            <person name="De Oliveira A.G."/>
            <person name="Sipoli D.S."/>
        </authorList>
    </citation>
    <scope>NUCLEOTIDE SEQUENCE [LARGE SCALE GENOMIC DNA]</scope>
    <source>
        <strain evidence="1 2">LABIM186</strain>
    </source>
</reference>
<dbReference type="Proteomes" id="UP001438292">
    <property type="component" value="Unassembled WGS sequence"/>
</dbReference>
<accession>A0ABV0HD28</accession>
<evidence type="ECO:0000313" key="1">
    <source>
        <dbReference type="EMBL" id="MEO3957415.1"/>
    </source>
</evidence>
<comment type="caution">
    <text evidence="1">The sequence shown here is derived from an EMBL/GenBank/DDBJ whole genome shotgun (WGS) entry which is preliminary data.</text>
</comment>
<sequence length="105" mass="11483">MLTRCASIRKSASSRLRAGVTAFWDGFQQHLLVLAQVGGHALEMSTLFFLLLQAAQFADTQATVFFLPVVASEMPILRQTSAMVAPDSAWRKAKAICSSVNFDFS</sequence>
<evidence type="ECO:0000313" key="2">
    <source>
        <dbReference type="Proteomes" id="UP001438292"/>
    </source>
</evidence>
<organism evidence="1 2">
    <name type="scientific">Chromobacterium piscinae</name>
    <dbReference type="NCBI Taxonomy" id="686831"/>
    <lineage>
        <taxon>Bacteria</taxon>
        <taxon>Pseudomonadati</taxon>
        <taxon>Pseudomonadota</taxon>
        <taxon>Betaproteobacteria</taxon>
        <taxon>Neisseriales</taxon>
        <taxon>Chromobacteriaceae</taxon>
        <taxon>Chromobacterium</taxon>
    </lineage>
</organism>
<protein>
    <submittedName>
        <fullName evidence="1">Uncharacterized protein</fullName>
    </submittedName>
</protein>
<proteinExistence type="predicted"/>